<dbReference type="EMBL" id="HBJA01003711">
    <property type="protein sequence ID" value="CAE0790081.1"/>
    <property type="molecule type" value="Transcribed_RNA"/>
</dbReference>
<dbReference type="InterPro" id="IPR018247">
    <property type="entry name" value="EF_Hand_1_Ca_BS"/>
</dbReference>
<dbReference type="GO" id="GO:0005509">
    <property type="term" value="F:calcium ion binding"/>
    <property type="evidence" value="ECO:0007669"/>
    <property type="project" value="InterPro"/>
</dbReference>
<evidence type="ECO:0000256" key="2">
    <source>
        <dbReference type="SAM" id="MobiDB-lite"/>
    </source>
</evidence>
<feature type="compositionally biased region" description="Low complexity" evidence="2">
    <location>
        <begin position="20"/>
        <end position="50"/>
    </location>
</feature>
<dbReference type="PROSITE" id="PS00018">
    <property type="entry name" value="EF_HAND_1"/>
    <property type="match status" value="1"/>
</dbReference>
<feature type="compositionally biased region" description="Polar residues" evidence="2">
    <location>
        <begin position="594"/>
        <end position="604"/>
    </location>
</feature>
<gene>
    <name evidence="4" type="ORF">EGYM00163_LOCUS1195</name>
</gene>
<keyword evidence="1" id="KW-0106">Calcium</keyword>
<feature type="region of interest" description="Disordered" evidence="2">
    <location>
        <begin position="1"/>
        <end position="93"/>
    </location>
</feature>
<dbReference type="PROSITE" id="PS50222">
    <property type="entry name" value="EF_HAND_2"/>
    <property type="match status" value="1"/>
</dbReference>
<feature type="compositionally biased region" description="Gly residues" evidence="2">
    <location>
        <begin position="402"/>
        <end position="422"/>
    </location>
</feature>
<accession>A0A7S4C8E6</accession>
<feature type="region of interest" description="Disordered" evidence="2">
    <location>
        <begin position="738"/>
        <end position="768"/>
    </location>
</feature>
<dbReference type="AlphaFoldDB" id="A0A7S4C8E6"/>
<feature type="region of interest" description="Disordered" evidence="2">
    <location>
        <begin position="592"/>
        <end position="686"/>
    </location>
</feature>
<evidence type="ECO:0000256" key="1">
    <source>
        <dbReference type="ARBA" id="ARBA00022837"/>
    </source>
</evidence>
<dbReference type="SUPFAM" id="SSF47473">
    <property type="entry name" value="EF-hand"/>
    <property type="match status" value="1"/>
</dbReference>
<dbReference type="SUPFAM" id="SSF52047">
    <property type="entry name" value="RNI-like"/>
    <property type="match status" value="1"/>
</dbReference>
<evidence type="ECO:0000313" key="4">
    <source>
        <dbReference type="EMBL" id="CAE0790081.1"/>
    </source>
</evidence>
<dbReference type="Gene3D" id="1.10.238.10">
    <property type="entry name" value="EF-hand"/>
    <property type="match status" value="1"/>
</dbReference>
<feature type="compositionally biased region" description="Pro residues" evidence="2">
    <location>
        <begin position="126"/>
        <end position="141"/>
    </location>
</feature>
<feature type="compositionally biased region" description="Gly residues" evidence="2">
    <location>
        <begin position="464"/>
        <end position="477"/>
    </location>
</feature>
<protein>
    <recommendedName>
        <fullName evidence="3">EF-hand domain-containing protein</fullName>
    </recommendedName>
</protein>
<feature type="domain" description="EF-hand" evidence="3">
    <location>
        <begin position="1016"/>
        <end position="1051"/>
    </location>
</feature>
<feature type="region of interest" description="Disordered" evidence="2">
    <location>
        <begin position="122"/>
        <end position="151"/>
    </location>
</feature>
<sequence>MLEVSAADPLLPPSGSRVQSPTSPGEASPGASSAGLQSPPLGFGLQSSSPLPLPPISSPRAPQCASLNTGSEAGTSDGDDEDFSSEEVSKPDAALESFRTAVLPHFQLTDPIGQSESWIDVAADASPPPVPAPPPASPPAARPRRTSGRGMSTAQMHKVMQDRFNKKAGARSWEEIRNDINKMIEDRGIVTETTWQSAVSIRDQADPQVNDVDALMRRGKLKQSSRVADVIRLWWGELPKPSDQGRAINRAVYVHLCSKMYWVFVPAGTPEECAERVEADWEFDSKGKDYMDFEMFREAIFQMADIWCKTVQEKEYVGFLSKLFFDMKTTMRLMRLDYGKANTNQKPRYLGHLPEASRKEASQKLSIRHQSLSQGKDGSAQRSSLSKAGQGRRGHGSSDYGPGDGQGQGQGQGQGPGQGQGFGDEYNERTSRGQYRHYDGQAGHYDGHGRDAYGAAGIEAAAGGTGTEGGGGTGHGRNGQYYNGSHRKSSQDSDFGPNYGSDGLGQHRAGPQGSNYDESGEFVPHPPTYPKGPDASARHVRNGNGGHLSKSASRDSGLLDGSLNARMRTANLSDLDLASIDSEMEREMLKSRYHQNGHSPQDPSLANEMRKSTDGTASWHGKQGHGRGRGPQSMRGERGQYDGNTFADQDFDSRHLHPDGASPRSGMGRDGMGPGGVSSGRNGAGGAYGGDGHGGLAAGGAVHGGAGSALGGHGGMSAGNAPGETVPHERFRHIAFSKDSGRYGDGGSPRFHRTHPPPPPTKGAEPHWHVPKKTKLEVHERDVWEELADSDARMVAYKDLSNRQIYETECQRLKVKPQPSLVQCFSDEPGVRDLKVLQADNMKLDTILPLLDILRMNVNLERVSLKDDNLSPTSVQLVAHAVRRHSFLKALDVSCNGAQKGADEVGSALFSLVQDNRSIEKVSCNNLFLPVQVRNMIQEQVEWNLRYDAIPKDEFNELRALFKSIANTNPDYIDGADLAIYLLTHSVVPKQAPGDRMVNLPSLYTQAQAESRSQRRAQDLARSILREFDEDGDRKLTFKEFVRVFYPWITPPIINKIIPRYEDEEEGAEQVQTADPVPAASPHKSPPRPPVSLRSQGERDGTGAPEEAPPTRALNRWELALKSVRDGGLLSPRATAKDVCPRFTLPQLRMAQGHVAA</sequence>
<name>A0A7S4C8E6_9EUGL</name>
<feature type="compositionally biased region" description="Polar residues" evidence="2">
    <location>
        <begin position="363"/>
        <end position="387"/>
    </location>
</feature>
<feature type="region of interest" description="Disordered" evidence="2">
    <location>
        <begin position="1064"/>
        <end position="1114"/>
    </location>
</feature>
<dbReference type="Gene3D" id="3.80.10.10">
    <property type="entry name" value="Ribonuclease Inhibitor"/>
    <property type="match status" value="1"/>
</dbReference>
<dbReference type="InterPro" id="IPR011992">
    <property type="entry name" value="EF-hand-dom_pair"/>
</dbReference>
<feature type="compositionally biased region" description="Gly residues" evidence="2">
    <location>
        <begin position="668"/>
        <end position="686"/>
    </location>
</feature>
<feature type="region of interest" description="Disordered" evidence="2">
    <location>
        <begin position="357"/>
        <end position="428"/>
    </location>
</feature>
<reference evidence="4" key="1">
    <citation type="submission" date="2021-01" db="EMBL/GenBank/DDBJ databases">
        <authorList>
            <person name="Corre E."/>
            <person name="Pelletier E."/>
            <person name="Niang G."/>
            <person name="Scheremetjew M."/>
            <person name="Finn R."/>
            <person name="Kale V."/>
            <person name="Holt S."/>
            <person name="Cochrane G."/>
            <person name="Meng A."/>
            <person name="Brown T."/>
            <person name="Cohen L."/>
        </authorList>
    </citation>
    <scope>NUCLEOTIDE SEQUENCE</scope>
    <source>
        <strain evidence="4">CCMP1594</strain>
    </source>
</reference>
<organism evidence="4">
    <name type="scientific">Eutreptiella gymnastica</name>
    <dbReference type="NCBI Taxonomy" id="73025"/>
    <lineage>
        <taxon>Eukaryota</taxon>
        <taxon>Discoba</taxon>
        <taxon>Euglenozoa</taxon>
        <taxon>Euglenida</taxon>
        <taxon>Spirocuta</taxon>
        <taxon>Euglenophyceae</taxon>
        <taxon>Eutreptiales</taxon>
        <taxon>Eutreptiaceae</taxon>
        <taxon>Eutreptiella</taxon>
    </lineage>
</organism>
<evidence type="ECO:0000259" key="3">
    <source>
        <dbReference type="PROSITE" id="PS50222"/>
    </source>
</evidence>
<dbReference type="InterPro" id="IPR032675">
    <property type="entry name" value="LRR_dom_sf"/>
</dbReference>
<feature type="compositionally biased region" description="Polar residues" evidence="2">
    <location>
        <begin position="65"/>
        <end position="74"/>
    </location>
</feature>
<proteinExistence type="predicted"/>
<dbReference type="InterPro" id="IPR002048">
    <property type="entry name" value="EF_hand_dom"/>
</dbReference>
<feature type="region of interest" description="Disordered" evidence="2">
    <location>
        <begin position="464"/>
        <end position="559"/>
    </location>
</feature>